<gene>
    <name evidence="1" type="ORF">GCM10009118_10830</name>
</gene>
<dbReference type="Proteomes" id="UP001501126">
    <property type="component" value="Unassembled WGS sequence"/>
</dbReference>
<dbReference type="InterPro" id="IPR003489">
    <property type="entry name" value="RHF/RaiA"/>
</dbReference>
<comment type="caution">
    <text evidence="1">The sequence shown here is derived from an EMBL/GenBank/DDBJ whole genome shotgun (WGS) entry which is preliminary data.</text>
</comment>
<evidence type="ECO:0008006" key="3">
    <source>
        <dbReference type="Google" id="ProtNLM"/>
    </source>
</evidence>
<accession>A0ABN1MN09</accession>
<proteinExistence type="predicted"/>
<name>A0ABN1MN09_9FLAO</name>
<sequence>MIMDTKVHSVHFTADVKLVDFVNSKVNKLRLFFGNIVSSEVFLRLDKSTERANKIAEVRVLLPGKELFAKKQAKSFEEAADQAIEALRRQVKKYKGKKELK</sequence>
<evidence type="ECO:0000313" key="1">
    <source>
        <dbReference type="EMBL" id="GAA0874675.1"/>
    </source>
</evidence>
<dbReference type="InterPro" id="IPR036567">
    <property type="entry name" value="RHF-like"/>
</dbReference>
<dbReference type="Pfam" id="PF02482">
    <property type="entry name" value="Ribosomal_S30AE"/>
    <property type="match status" value="1"/>
</dbReference>
<dbReference type="SUPFAM" id="SSF69754">
    <property type="entry name" value="Ribosome binding protein Y (YfiA homologue)"/>
    <property type="match status" value="1"/>
</dbReference>
<organism evidence="1 2">
    <name type="scientific">Wandonia haliotis</name>
    <dbReference type="NCBI Taxonomy" id="574963"/>
    <lineage>
        <taxon>Bacteria</taxon>
        <taxon>Pseudomonadati</taxon>
        <taxon>Bacteroidota</taxon>
        <taxon>Flavobacteriia</taxon>
        <taxon>Flavobacteriales</taxon>
        <taxon>Crocinitomicaceae</taxon>
        <taxon>Wandonia</taxon>
    </lineage>
</organism>
<reference evidence="1 2" key="1">
    <citation type="journal article" date="2019" name="Int. J. Syst. Evol. Microbiol.">
        <title>The Global Catalogue of Microorganisms (GCM) 10K type strain sequencing project: providing services to taxonomists for standard genome sequencing and annotation.</title>
        <authorList>
            <consortium name="The Broad Institute Genomics Platform"/>
            <consortium name="The Broad Institute Genome Sequencing Center for Infectious Disease"/>
            <person name="Wu L."/>
            <person name="Ma J."/>
        </authorList>
    </citation>
    <scope>NUCLEOTIDE SEQUENCE [LARGE SCALE GENOMIC DNA]</scope>
    <source>
        <strain evidence="1 2">JCM 16083</strain>
    </source>
</reference>
<protein>
    <recommendedName>
        <fullName evidence="3">Ribosomal subunit interface protein</fullName>
    </recommendedName>
</protein>
<dbReference type="EMBL" id="BAAAFH010000003">
    <property type="protein sequence ID" value="GAA0874675.1"/>
    <property type="molecule type" value="Genomic_DNA"/>
</dbReference>
<keyword evidence="2" id="KW-1185">Reference proteome</keyword>
<dbReference type="Gene3D" id="3.30.160.100">
    <property type="entry name" value="Ribosome hibernation promotion factor-like"/>
    <property type="match status" value="1"/>
</dbReference>
<evidence type="ECO:0000313" key="2">
    <source>
        <dbReference type="Proteomes" id="UP001501126"/>
    </source>
</evidence>